<comment type="caution">
    <text evidence="1">The sequence shown here is derived from an EMBL/GenBank/DDBJ whole genome shotgun (WGS) entry which is preliminary data.</text>
</comment>
<dbReference type="InterPro" id="IPR011990">
    <property type="entry name" value="TPR-like_helical_dom_sf"/>
</dbReference>
<evidence type="ECO:0000313" key="2">
    <source>
        <dbReference type="Proteomes" id="UP001287356"/>
    </source>
</evidence>
<dbReference type="InterPro" id="IPR053137">
    <property type="entry name" value="NLR-like"/>
</dbReference>
<dbReference type="PANTHER" id="PTHR46082">
    <property type="entry name" value="ATP/GTP-BINDING PROTEIN-RELATED"/>
    <property type="match status" value="1"/>
</dbReference>
<proteinExistence type="predicted"/>
<reference evidence="1" key="2">
    <citation type="submission" date="2023-06" db="EMBL/GenBank/DDBJ databases">
        <authorList>
            <consortium name="Lawrence Berkeley National Laboratory"/>
            <person name="Haridas S."/>
            <person name="Hensen N."/>
            <person name="Bonometti L."/>
            <person name="Westerberg I."/>
            <person name="Brannstrom I.O."/>
            <person name="Guillou S."/>
            <person name="Cros-Aarteil S."/>
            <person name="Calhoun S."/>
            <person name="Kuo A."/>
            <person name="Mondo S."/>
            <person name="Pangilinan J."/>
            <person name="Riley R."/>
            <person name="Labutti K."/>
            <person name="Andreopoulos B."/>
            <person name="Lipzen A."/>
            <person name="Chen C."/>
            <person name="Yanf M."/>
            <person name="Daum C."/>
            <person name="Ng V."/>
            <person name="Clum A."/>
            <person name="Steindorff A."/>
            <person name="Ohm R."/>
            <person name="Martin F."/>
            <person name="Silar P."/>
            <person name="Natvig D."/>
            <person name="Lalanne C."/>
            <person name="Gautier V."/>
            <person name="Ament-Velasquez S.L."/>
            <person name="Kruys A."/>
            <person name="Hutchinson M.I."/>
            <person name="Powell A.J."/>
            <person name="Barry K."/>
            <person name="Miller A.N."/>
            <person name="Grigoriev I.V."/>
            <person name="Debuchy R."/>
            <person name="Gladieux P."/>
            <person name="Thoren M.H."/>
            <person name="Johannesson H."/>
        </authorList>
    </citation>
    <scope>NUCLEOTIDE SEQUENCE</scope>
    <source>
        <strain evidence="1">CBS 958.72</strain>
    </source>
</reference>
<name>A0AAE0JZK1_9PEZI</name>
<organism evidence="1 2">
    <name type="scientific">Lasiosphaeria ovina</name>
    <dbReference type="NCBI Taxonomy" id="92902"/>
    <lineage>
        <taxon>Eukaryota</taxon>
        <taxon>Fungi</taxon>
        <taxon>Dikarya</taxon>
        <taxon>Ascomycota</taxon>
        <taxon>Pezizomycotina</taxon>
        <taxon>Sordariomycetes</taxon>
        <taxon>Sordariomycetidae</taxon>
        <taxon>Sordariales</taxon>
        <taxon>Lasiosphaeriaceae</taxon>
        <taxon>Lasiosphaeria</taxon>
    </lineage>
</organism>
<feature type="non-terminal residue" evidence="1">
    <location>
        <position position="1"/>
    </location>
</feature>
<gene>
    <name evidence="1" type="ORF">B0T24DRAFT_509941</name>
</gene>
<dbReference type="Gene3D" id="1.25.40.10">
    <property type="entry name" value="Tetratricopeptide repeat domain"/>
    <property type="match status" value="1"/>
</dbReference>
<keyword evidence="2" id="KW-1185">Reference proteome</keyword>
<dbReference type="Pfam" id="PF13374">
    <property type="entry name" value="TPR_10"/>
    <property type="match status" value="1"/>
</dbReference>
<dbReference type="PANTHER" id="PTHR46082:SF11">
    <property type="entry name" value="AAA+ ATPASE DOMAIN-CONTAINING PROTEIN-RELATED"/>
    <property type="match status" value="1"/>
</dbReference>
<evidence type="ECO:0008006" key="3">
    <source>
        <dbReference type="Google" id="ProtNLM"/>
    </source>
</evidence>
<dbReference type="SUPFAM" id="SSF48452">
    <property type="entry name" value="TPR-like"/>
    <property type="match status" value="1"/>
</dbReference>
<dbReference type="AlphaFoldDB" id="A0AAE0JZK1"/>
<accession>A0AAE0JZK1</accession>
<reference evidence="1" key="1">
    <citation type="journal article" date="2023" name="Mol. Phylogenet. Evol.">
        <title>Genome-scale phylogeny and comparative genomics of the fungal order Sordariales.</title>
        <authorList>
            <person name="Hensen N."/>
            <person name="Bonometti L."/>
            <person name="Westerberg I."/>
            <person name="Brannstrom I.O."/>
            <person name="Guillou S."/>
            <person name="Cros-Aarteil S."/>
            <person name="Calhoun S."/>
            <person name="Haridas S."/>
            <person name="Kuo A."/>
            <person name="Mondo S."/>
            <person name="Pangilinan J."/>
            <person name="Riley R."/>
            <person name="LaButti K."/>
            <person name="Andreopoulos B."/>
            <person name="Lipzen A."/>
            <person name="Chen C."/>
            <person name="Yan M."/>
            <person name="Daum C."/>
            <person name="Ng V."/>
            <person name="Clum A."/>
            <person name="Steindorff A."/>
            <person name="Ohm R.A."/>
            <person name="Martin F."/>
            <person name="Silar P."/>
            <person name="Natvig D.O."/>
            <person name="Lalanne C."/>
            <person name="Gautier V."/>
            <person name="Ament-Velasquez S.L."/>
            <person name="Kruys A."/>
            <person name="Hutchinson M.I."/>
            <person name="Powell A.J."/>
            <person name="Barry K."/>
            <person name="Miller A.N."/>
            <person name="Grigoriev I.V."/>
            <person name="Debuchy R."/>
            <person name="Gladieux P."/>
            <person name="Hiltunen Thoren M."/>
            <person name="Johannesson H."/>
        </authorList>
    </citation>
    <scope>NUCLEOTIDE SEQUENCE</scope>
    <source>
        <strain evidence="1">CBS 958.72</strain>
    </source>
</reference>
<sequence>IGVDRLETLASMANLASTYSKQGRWEEAEKLELQVMETSKAKLGADHYGTLASMHNLALTY</sequence>
<feature type="non-terminal residue" evidence="1">
    <location>
        <position position="61"/>
    </location>
</feature>
<protein>
    <recommendedName>
        <fullName evidence="3">Kinesin light chain</fullName>
    </recommendedName>
</protein>
<dbReference type="EMBL" id="JAULSN010000007">
    <property type="protein sequence ID" value="KAK3367283.1"/>
    <property type="molecule type" value="Genomic_DNA"/>
</dbReference>
<dbReference type="Proteomes" id="UP001287356">
    <property type="component" value="Unassembled WGS sequence"/>
</dbReference>
<evidence type="ECO:0000313" key="1">
    <source>
        <dbReference type="EMBL" id="KAK3367283.1"/>
    </source>
</evidence>